<evidence type="ECO:0000313" key="6">
    <source>
        <dbReference type="Proteomes" id="UP000255101"/>
    </source>
</evidence>
<feature type="domain" description="HTH gntR-type" evidence="4">
    <location>
        <begin position="28"/>
        <end position="95"/>
    </location>
</feature>
<dbReference type="InterPro" id="IPR008920">
    <property type="entry name" value="TF_FadR/GntR_C"/>
</dbReference>
<accession>A0A379CI01</accession>
<dbReference type="Gene3D" id="1.20.120.530">
    <property type="entry name" value="GntR ligand-binding domain-like"/>
    <property type="match status" value="1"/>
</dbReference>
<name>A0A379CI01_9FIRM</name>
<proteinExistence type="predicted"/>
<dbReference type="GO" id="GO:0043565">
    <property type="term" value="F:sequence-specific DNA binding"/>
    <property type="evidence" value="ECO:0007669"/>
    <property type="project" value="InterPro"/>
</dbReference>
<dbReference type="PRINTS" id="PR00033">
    <property type="entry name" value="HTHASNC"/>
</dbReference>
<dbReference type="InterPro" id="IPR036388">
    <property type="entry name" value="WH-like_DNA-bd_sf"/>
</dbReference>
<evidence type="ECO:0000313" key="5">
    <source>
        <dbReference type="EMBL" id="SUB62031.1"/>
    </source>
</evidence>
<dbReference type="CDD" id="cd07377">
    <property type="entry name" value="WHTH_GntR"/>
    <property type="match status" value="1"/>
</dbReference>
<dbReference type="Gene3D" id="1.10.10.10">
    <property type="entry name" value="Winged helix-like DNA-binding domain superfamily/Winged helix DNA-binding domain"/>
    <property type="match status" value="1"/>
</dbReference>
<keyword evidence="2" id="KW-0238">DNA-binding</keyword>
<dbReference type="InterPro" id="IPR000524">
    <property type="entry name" value="Tscrpt_reg_HTH_GntR"/>
</dbReference>
<keyword evidence="1" id="KW-0805">Transcription regulation</keyword>
<protein>
    <submittedName>
        <fullName evidence="5">L-lactate utilization operon repressor</fullName>
    </submittedName>
</protein>
<dbReference type="PRINTS" id="PR00035">
    <property type="entry name" value="HTHGNTR"/>
</dbReference>
<dbReference type="SMART" id="SM00895">
    <property type="entry name" value="FCD"/>
    <property type="match status" value="1"/>
</dbReference>
<gene>
    <name evidence="5" type="primary">lutR</name>
    <name evidence="5" type="ORF">NCTC11460_02027</name>
</gene>
<dbReference type="SUPFAM" id="SSF48008">
    <property type="entry name" value="GntR ligand-binding domain-like"/>
    <property type="match status" value="1"/>
</dbReference>
<evidence type="ECO:0000256" key="1">
    <source>
        <dbReference type="ARBA" id="ARBA00023015"/>
    </source>
</evidence>
<evidence type="ECO:0000256" key="3">
    <source>
        <dbReference type="ARBA" id="ARBA00023163"/>
    </source>
</evidence>
<dbReference type="SMART" id="SM00345">
    <property type="entry name" value="HTH_GNTR"/>
    <property type="match status" value="1"/>
</dbReference>
<keyword evidence="3" id="KW-0804">Transcription</keyword>
<evidence type="ECO:0000256" key="2">
    <source>
        <dbReference type="ARBA" id="ARBA00023125"/>
    </source>
</evidence>
<dbReference type="Proteomes" id="UP000255101">
    <property type="component" value="Unassembled WGS sequence"/>
</dbReference>
<dbReference type="GO" id="GO:0003700">
    <property type="term" value="F:DNA-binding transcription factor activity"/>
    <property type="evidence" value="ECO:0007669"/>
    <property type="project" value="InterPro"/>
</dbReference>
<dbReference type="PROSITE" id="PS50949">
    <property type="entry name" value="HTH_GNTR"/>
    <property type="match status" value="1"/>
</dbReference>
<dbReference type="AlphaFoldDB" id="A0A379CI01"/>
<dbReference type="PANTHER" id="PTHR43537">
    <property type="entry name" value="TRANSCRIPTIONAL REGULATOR, GNTR FAMILY"/>
    <property type="match status" value="1"/>
</dbReference>
<dbReference type="Pfam" id="PF00392">
    <property type="entry name" value="GntR"/>
    <property type="match status" value="1"/>
</dbReference>
<sequence>MYRLMSRASAIRGLRSVGINKLTMDSYKPLRDLVFENIRSAIIEGTLKPGERLMEIQLAEQLGVSRTPVREAIRKLELEGLVIMLPRKGAYVANISKKELIDILEVRIGLEGIGSYYAAERISPDMIDKLEKISQELKEYVCLNDVENMLRKDEEFHNCIFEASGNTRLISMMNSIWETVYRFRLKYMSDYASAVNIVEEHNRLIEAIKKGKADLAESLAKEHIEKAEQFMIEELMQDETV</sequence>
<evidence type="ECO:0000259" key="4">
    <source>
        <dbReference type="PROSITE" id="PS50949"/>
    </source>
</evidence>
<dbReference type="SUPFAM" id="SSF46785">
    <property type="entry name" value="Winged helix' DNA-binding domain"/>
    <property type="match status" value="1"/>
</dbReference>
<reference evidence="5 6" key="1">
    <citation type="submission" date="2018-06" db="EMBL/GenBank/DDBJ databases">
        <authorList>
            <consortium name="Pathogen Informatics"/>
            <person name="Doyle S."/>
        </authorList>
    </citation>
    <scope>NUCLEOTIDE SEQUENCE [LARGE SCALE GENOMIC DNA]</scope>
    <source>
        <strain evidence="5 6">NCTC11460</strain>
    </source>
</reference>
<dbReference type="InterPro" id="IPR000485">
    <property type="entry name" value="AsnC-type_HTH_dom"/>
</dbReference>
<dbReference type="InterPro" id="IPR011711">
    <property type="entry name" value="GntR_C"/>
</dbReference>
<dbReference type="PANTHER" id="PTHR43537:SF24">
    <property type="entry name" value="GLUCONATE OPERON TRANSCRIPTIONAL REPRESSOR"/>
    <property type="match status" value="1"/>
</dbReference>
<dbReference type="Pfam" id="PF07729">
    <property type="entry name" value="FCD"/>
    <property type="match status" value="1"/>
</dbReference>
<dbReference type="InterPro" id="IPR036390">
    <property type="entry name" value="WH_DNA-bd_sf"/>
</dbReference>
<organism evidence="5 6">
    <name type="scientific">Peptostreptococcus anaerobius</name>
    <dbReference type="NCBI Taxonomy" id="1261"/>
    <lineage>
        <taxon>Bacteria</taxon>
        <taxon>Bacillati</taxon>
        <taxon>Bacillota</taxon>
        <taxon>Clostridia</taxon>
        <taxon>Peptostreptococcales</taxon>
        <taxon>Peptostreptococcaceae</taxon>
        <taxon>Peptostreptococcus</taxon>
    </lineage>
</organism>
<dbReference type="EMBL" id="UGTB01000004">
    <property type="protein sequence ID" value="SUB62031.1"/>
    <property type="molecule type" value="Genomic_DNA"/>
</dbReference>